<keyword evidence="1" id="KW-0472">Membrane</keyword>
<proteinExistence type="predicted"/>
<protein>
    <submittedName>
        <fullName evidence="2">Uncharacterized protein</fullName>
    </submittedName>
</protein>
<gene>
    <name evidence="2" type="ORF">D6C94_08067</name>
</gene>
<keyword evidence="1" id="KW-1133">Transmembrane helix</keyword>
<reference evidence="2 3" key="1">
    <citation type="submission" date="2018-10" db="EMBL/GenBank/DDBJ databases">
        <title>Fifty Aureobasidium pullulans genomes reveal a recombining polyextremotolerant generalist.</title>
        <authorList>
            <person name="Gostincar C."/>
            <person name="Turk M."/>
            <person name="Zajc J."/>
            <person name="Gunde-Cimerman N."/>
        </authorList>
    </citation>
    <scope>NUCLEOTIDE SEQUENCE [LARGE SCALE GENOMIC DNA]</scope>
    <source>
        <strain evidence="2 3">EXF-4256</strain>
    </source>
</reference>
<feature type="transmembrane region" description="Helical" evidence="1">
    <location>
        <begin position="334"/>
        <end position="355"/>
    </location>
</feature>
<evidence type="ECO:0000313" key="2">
    <source>
        <dbReference type="EMBL" id="THY71048.1"/>
    </source>
</evidence>
<dbReference type="Proteomes" id="UP000305064">
    <property type="component" value="Unassembled WGS sequence"/>
</dbReference>
<evidence type="ECO:0000256" key="1">
    <source>
        <dbReference type="SAM" id="Phobius"/>
    </source>
</evidence>
<dbReference type="PANTHER" id="PTHR35043">
    <property type="entry name" value="TRANSCRIPTION FACTOR DOMAIN-CONTAINING PROTEIN"/>
    <property type="match status" value="1"/>
</dbReference>
<dbReference type="PANTHER" id="PTHR35043:SF9">
    <property type="match status" value="1"/>
</dbReference>
<feature type="transmembrane region" description="Helical" evidence="1">
    <location>
        <begin position="294"/>
        <end position="314"/>
    </location>
</feature>
<keyword evidence="1" id="KW-0812">Transmembrane</keyword>
<evidence type="ECO:0000313" key="3">
    <source>
        <dbReference type="Proteomes" id="UP000305064"/>
    </source>
</evidence>
<comment type="caution">
    <text evidence="2">The sequence shown here is derived from an EMBL/GenBank/DDBJ whole genome shotgun (WGS) entry which is preliminary data.</text>
</comment>
<sequence length="443" mass="50042">MGGFVIQAKDLGPSYGSGAFVLSEQGIEFLADTEPESIPNIPESEILDKSKASTLTKIIVCLQALWFCIQCIARLSQGASISFLELNVLGHCLCAFATYAIWWKKPTDVSQPTSMSVSDVLREYADVVYLFSGRPGALPTFPTVPGMRSSARASATSFNTMDSSWTPHDPQSYEIVTNKVLFGDLLRSRITGEHCFAKEYKGRLGYILKLQFHSSFWVTYTLSSHDKKRQIALESTNDVPRIVFDLTPVMAERLERTSRSRYRWGLRRTSGHRIKNWSLSSDAVDNAMEFAEPLSSITLVIVALVYGGLHLLAWNAPFHTRVEETLWKISGISVASIGPMSFAYMGLLSVTEMFFRHTRGKWHSRRSRHWFPSRTKHQSKFSQFLNVSEDIVVKIIQVLGVSYLLFYSFTRVYLVVECFIEVAYLPDSAFTTPVFTRYIPHLG</sequence>
<dbReference type="AlphaFoldDB" id="A0A4S9PKZ8"/>
<organism evidence="2 3">
    <name type="scientific">Aureobasidium pullulans</name>
    <name type="common">Black yeast</name>
    <name type="synonym">Pullularia pullulans</name>
    <dbReference type="NCBI Taxonomy" id="5580"/>
    <lineage>
        <taxon>Eukaryota</taxon>
        <taxon>Fungi</taxon>
        <taxon>Dikarya</taxon>
        <taxon>Ascomycota</taxon>
        <taxon>Pezizomycotina</taxon>
        <taxon>Dothideomycetes</taxon>
        <taxon>Dothideomycetidae</taxon>
        <taxon>Dothideales</taxon>
        <taxon>Saccotheciaceae</taxon>
        <taxon>Aureobasidium</taxon>
    </lineage>
</organism>
<dbReference type="EMBL" id="QZBJ01000065">
    <property type="protein sequence ID" value="THY71048.1"/>
    <property type="molecule type" value="Genomic_DNA"/>
</dbReference>
<accession>A0A4S9PKZ8</accession>
<name>A0A4S9PKZ8_AURPU</name>